<protein>
    <recommendedName>
        <fullName evidence="3">Secreted protein</fullName>
    </recommendedName>
</protein>
<comment type="caution">
    <text evidence="1">The sequence shown here is derived from an EMBL/GenBank/DDBJ whole genome shotgun (WGS) entry which is preliminary data.</text>
</comment>
<name>A0ABT4W460_9RHOB</name>
<gene>
    <name evidence="1" type="ORF">O2N63_14580</name>
</gene>
<dbReference type="RefSeq" id="WP_271055017.1">
    <property type="nucleotide sequence ID" value="NZ_JAQIIO010000009.1"/>
</dbReference>
<dbReference type="EMBL" id="JAQIIO010000009">
    <property type="protein sequence ID" value="MDA5095311.1"/>
    <property type="molecule type" value="Genomic_DNA"/>
</dbReference>
<dbReference type="Proteomes" id="UP001528040">
    <property type="component" value="Unassembled WGS sequence"/>
</dbReference>
<sequence>MFTPIERSKYLKASLEGICFGVLCGTLAFTTQASAACYDTGSPAFTNSSRATVLCVEDACEDALLMRSCGNIHYASQDYDAGDIHWLFRVRFHQDGSEDDEFTIVRNGNEVLAADATKIRCASKPETGDCTFVDGILWQSLAQ</sequence>
<evidence type="ECO:0008006" key="3">
    <source>
        <dbReference type="Google" id="ProtNLM"/>
    </source>
</evidence>
<reference evidence="1 2" key="1">
    <citation type="submission" date="2023-01" db="EMBL/GenBank/DDBJ databases">
        <authorList>
            <person name="Yoon J.-W."/>
        </authorList>
    </citation>
    <scope>NUCLEOTIDE SEQUENCE [LARGE SCALE GENOMIC DNA]</scope>
    <source>
        <strain evidence="1 2">KMU-50</strain>
    </source>
</reference>
<accession>A0ABT4W460</accession>
<evidence type="ECO:0000313" key="2">
    <source>
        <dbReference type="Proteomes" id="UP001528040"/>
    </source>
</evidence>
<organism evidence="1 2">
    <name type="scientific">Aliiroseovarius salicola</name>
    <dbReference type="NCBI Taxonomy" id="3009082"/>
    <lineage>
        <taxon>Bacteria</taxon>
        <taxon>Pseudomonadati</taxon>
        <taxon>Pseudomonadota</taxon>
        <taxon>Alphaproteobacteria</taxon>
        <taxon>Rhodobacterales</taxon>
        <taxon>Paracoccaceae</taxon>
        <taxon>Aliiroseovarius</taxon>
    </lineage>
</organism>
<proteinExistence type="predicted"/>
<evidence type="ECO:0000313" key="1">
    <source>
        <dbReference type="EMBL" id="MDA5095311.1"/>
    </source>
</evidence>
<keyword evidence="2" id="KW-1185">Reference proteome</keyword>